<comment type="cofactor">
    <cofactor evidence="2 11">
        <name>Ca(2+)</name>
        <dbReference type="ChEBI" id="CHEBI:29108"/>
    </cofactor>
</comment>
<accession>A0A0K9Q1D9</accession>
<dbReference type="InterPro" id="IPR015679">
    <property type="entry name" value="PLipase_D_fam"/>
</dbReference>
<dbReference type="Proteomes" id="UP000036987">
    <property type="component" value="Unassembled WGS sequence"/>
</dbReference>
<dbReference type="InterPro" id="IPR011402">
    <property type="entry name" value="PLipase_D_pln"/>
</dbReference>
<dbReference type="InterPro" id="IPR001736">
    <property type="entry name" value="PLipase_D/transphosphatidylase"/>
</dbReference>
<dbReference type="PROSITE" id="PS50035">
    <property type="entry name" value="PLD"/>
    <property type="match status" value="1"/>
</dbReference>
<dbReference type="Pfam" id="PF00168">
    <property type="entry name" value="C2"/>
    <property type="match status" value="1"/>
</dbReference>
<evidence type="ECO:0000256" key="11">
    <source>
        <dbReference type="PIRNR" id="PIRNR036470"/>
    </source>
</evidence>
<dbReference type="PANTHER" id="PTHR18896">
    <property type="entry name" value="PHOSPHOLIPASE D"/>
    <property type="match status" value="1"/>
</dbReference>
<dbReference type="SMART" id="SM00239">
    <property type="entry name" value="C2"/>
    <property type="match status" value="1"/>
</dbReference>
<dbReference type="EC" id="3.1.4.4" evidence="4 11"/>
<evidence type="ECO:0000259" key="13">
    <source>
        <dbReference type="PROSITE" id="PS50035"/>
    </source>
</evidence>
<keyword evidence="9 11" id="KW-0442">Lipid degradation</keyword>
<dbReference type="SUPFAM" id="SSF49562">
    <property type="entry name" value="C2 domain (Calcium/lipid-binding domain, CaLB)"/>
    <property type="match status" value="1"/>
</dbReference>
<dbReference type="PIRSF" id="PIRSF036470">
    <property type="entry name" value="PLD_plant"/>
    <property type="match status" value="1"/>
</dbReference>
<sequence length="816" mass="92715">MAELSKVMELPEYIHGVLEGTILQAKHLHHDVPGVILQGIEKVTEVLGLRAIPHSELYATVDIGHARLARTKDIQFQPNNPTWNQSFKAYCCYLTNTTSFITVSVKQKHPEKEIGYASVPISSVLNDGKPLRRWFDLSTGEDKIHKGGIHILLKFSPVEFDPSWNAGILPPFSGVPNTYFAMRKGCNVTLYQNTHLTNRFQPVIPLSDGEHYSPPRLWEDLYRAILDAEHFIYVAGWSVNTATTLIRDPQRMIAGAENVTFGQLLKKKADQGVLVLVMIWQDRTEILRNEGLMKTHADETYKFFENTKVRCFLCPRLADHDQALYEKTEIEVEFTHHQKSVTVDAQVARGSNNDQRSIVSFIGGVDICGGRYDDENHTLFQNLDTYYLNDFYQGNFTHANLHHGGPREPWHDAHSKLEGLAARDVLTNFQQRWAKQAPSEISKLLLPIEDMHETFPHPTTTPSTNSWNVQVFRSIDSMSVTGFPTDPTVVMEFGLKYMNDGITDQSIQSSYIEAIRRAKRFIYIENQYFFGSCESWSQDQNSGCSNLIPIEIAMKVASKIKSNERFAVYVLTPMWPEGIPEDATVQTMIHWNKLTIDMMYRIIAKAIEDVGLTGKTHPRDYLNFFCLGNREVKHLGEYIPPEKPKFGTDYHRAQTNRRFLIYIHAKLMIVDDEYIIIGSANLNQRSLDGGRDTEIAHGSYQPAHLNALTGNRVKGSVHGYRMSLWYEHFMNRLEDDSSSKIFLEPESIECVMAVRSNAEKLWDMYVAETVVDLPGHLLLFPTAMVSEDDSSIGAFPDTTASVKGKRSDILPSILTT</sequence>
<comment type="caution">
    <text evidence="14">The sequence shown here is derived from an EMBL/GenBank/DDBJ whole genome shotgun (WGS) entry which is preliminary data.</text>
</comment>
<evidence type="ECO:0000256" key="2">
    <source>
        <dbReference type="ARBA" id="ARBA00001913"/>
    </source>
</evidence>
<dbReference type="OMA" id="NNFKHAG"/>
<dbReference type="GO" id="GO:0004630">
    <property type="term" value="F:phospholipase D activity"/>
    <property type="evidence" value="ECO:0000318"/>
    <property type="project" value="GO_Central"/>
</dbReference>
<evidence type="ECO:0000256" key="1">
    <source>
        <dbReference type="ARBA" id="ARBA00000798"/>
    </source>
</evidence>
<dbReference type="GO" id="GO:0009395">
    <property type="term" value="P:phospholipid catabolic process"/>
    <property type="evidence" value="ECO:0000318"/>
    <property type="project" value="GO_Central"/>
</dbReference>
<evidence type="ECO:0000256" key="10">
    <source>
        <dbReference type="ARBA" id="ARBA00023098"/>
    </source>
</evidence>
<evidence type="ECO:0000256" key="9">
    <source>
        <dbReference type="ARBA" id="ARBA00022963"/>
    </source>
</evidence>
<name>A0A0K9Q1D9_ZOSMR</name>
<feature type="domain" description="C2" evidence="12">
    <location>
        <begin position="1"/>
        <end position="135"/>
    </location>
</feature>
<dbReference type="PANTHER" id="PTHR18896:SF138">
    <property type="entry name" value="PHOSPHOLIPASE D"/>
    <property type="match status" value="1"/>
</dbReference>
<comment type="similarity">
    <text evidence="3 11">Belongs to the phospholipase D family. C2-PLD subfamily.</text>
</comment>
<dbReference type="STRING" id="29655.A0A0K9Q1D9"/>
<organism evidence="14 15">
    <name type="scientific">Zostera marina</name>
    <name type="common">Eelgrass</name>
    <dbReference type="NCBI Taxonomy" id="29655"/>
    <lineage>
        <taxon>Eukaryota</taxon>
        <taxon>Viridiplantae</taxon>
        <taxon>Streptophyta</taxon>
        <taxon>Embryophyta</taxon>
        <taxon>Tracheophyta</taxon>
        <taxon>Spermatophyta</taxon>
        <taxon>Magnoliopsida</taxon>
        <taxon>Liliopsida</taxon>
        <taxon>Zosteraceae</taxon>
        <taxon>Zostera</taxon>
    </lineage>
</organism>
<dbReference type="InterPro" id="IPR024632">
    <property type="entry name" value="PLipase_D_C"/>
</dbReference>
<evidence type="ECO:0000259" key="12">
    <source>
        <dbReference type="PROSITE" id="PS50004"/>
    </source>
</evidence>
<dbReference type="GO" id="GO:0046470">
    <property type="term" value="P:phosphatidylcholine metabolic process"/>
    <property type="evidence" value="ECO:0007669"/>
    <property type="project" value="InterPro"/>
</dbReference>
<dbReference type="SMART" id="SM00155">
    <property type="entry name" value="PLDc"/>
    <property type="match status" value="2"/>
</dbReference>
<evidence type="ECO:0000256" key="5">
    <source>
        <dbReference type="ARBA" id="ARBA00022723"/>
    </source>
</evidence>
<proteinExistence type="inferred from homology"/>
<keyword evidence="6" id="KW-0677">Repeat</keyword>
<keyword evidence="10" id="KW-0443">Lipid metabolism</keyword>
<evidence type="ECO:0000256" key="8">
    <source>
        <dbReference type="ARBA" id="ARBA00022837"/>
    </source>
</evidence>
<comment type="catalytic activity">
    <reaction evidence="1 11">
        <text>a 1,2-diacyl-sn-glycero-3-phosphocholine + H2O = a 1,2-diacyl-sn-glycero-3-phosphate + choline + H(+)</text>
        <dbReference type="Rhea" id="RHEA:14445"/>
        <dbReference type="ChEBI" id="CHEBI:15354"/>
        <dbReference type="ChEBI" id="CHEBI:15377"/>
        <dbReference type="ChEBI" id="CHEBI:15378"/>
        <dbReference type="ChEBI" id="CHEBI:57643"/>
        <dbReference type="ChEBI" id="CHEBI:58608"/>
        <dbReference type="EC" id="3.1.4.4"/>
    </reaction>
</comment>
<keyword evidence="15" id="KW-1185">Reference proteome</keyword>
<dbReference type="Gene3D" id="2.60.40.150">
    <property type="entry name" value="C2 domain"/>
    <property type="match status" value="1"/>
</dbReference>
<gene>
    <name evidence="14" type="ORF">ZOSMA_132G00380</name>
</gene>
<dbReference type="Pfam" id="PF00614">
    <property type="entry name" value="PLDc"/>
    <property type="match status" value="1"/>
</dbReference>
<comment type="function">
    <text evidence="11">Hydrolyzes glycerol-phospholipids at the terminal phosphodiesteric bond.</text>
</comment>
<keyword evidence="8 11" id="KW-0106">Calcium</keyword>
<dbReference type="GO" id="GO:0005509">
    <property type="term" value="F:calcium ion binding"/>
    <property type="evidence" value="ECO:0007669"/>
    <property type="project" value="InterPro"/>
</dbReference>
<keyword evidence="5" id="KW-0479">Metal-binding</keyword>
<dbReference type="InterPro" id="IPR000008">
    <property type="entry name" value="C2_dom"/>
</dbReference>
<dbReference type="SUPFAM" id="SSF56024">
    <property type="entry name" value="Phospholipase D/nuclease"/>
    <property type="match status" value="2"/>
</dbReference>
<dbReference type="Pfam" id="PF12357">
    <property type="entry name" value="PLD_C"/>
    <property type="match status" value="1"/>
</dbReference>
<dbReference type="Gene3D" id="3.30.870.10">
    <property type="entry name" value="Endonuclease Chain A"/>
    <property type="match status" value="2"/>
</dbReference>
<dbReference type="EMBL" id="LFYR01000379">
    <property type="protein sequence ID" value="KMZ74270.1"/>
    <property type="molecule type" value="Genomic_DNA"/>
</dbReference>
<evidence type="ECO:0000256" key="6">
    <source>
        <dbReference type="ARBA" id="ARBA00022737"/>
    </source>
</evidence>
<dbReference type="GO" id="GO:0005886">
    <property type="term" value="C:plasma membrane"/>
    <property type="evidence" value="ECO:0000318"/>
    <property type="project" value="GO_Central"/>
</dbReference>
<evidence type="ECO:0000256" key="7">
    <source>
        <dbReference type="ARBA" id="ARBA00022801"/>
    </source>
</evidence>
<evidence type="ECO:0000313" key="14">
    <source>
        <dbReference type="EMBL" id="KMZ74270.1"/>
    </source>
</evidence>
<dbReference type="PROSITE" id="PS50004">
    <property type="entry name" value="C2"/>
    <property type="match status" value="1"/>
</dbReference>
<feature type="domain" description="PLD phosphodiesterase" evidence="13">
    <location>
        <begin position="659"/>
        <end position="686"/>
    </location>
</feature>
<dbReference type="InterPro" id="IPR035892">
    <property type="entry name" value="C2_domain_sf"/>
</dbReference>
<dbReference type="AlphaFoldDB" id="A0A0K9Q1D9"/>
<evidence type="ECO:0000313" key="15">
    <source>
        <dbReference type="Proteomes" id="UP000036987"/>
    </source>
</evidence>
<dbReference type="OrthoDB" id="14911at2759"/>
<evidence type="ECO:0000256" key="3">
    <source>
        <dbReference type="ARBA" id="ARBA00010683"/>
    </source>
</evidence>
<reference evidence="15" key="1">
    <citation type="journal article" date="2016" name="Nature">
        <title>The genome of the seagrass Zostera marina reveals angiosperm adaptation to the sea.</title>
        <authorList>
            <person name="Olsen J.L."/>
            <person name="Rouze P."/>
            <person name="Verhelst B."/>
            <person name="Lin Y.-C."/>
            <person name="Bayer T."/>
            <person name="Collen J."/>
            <person name="Dattolo E."/>
            <person name="De Paoli E."/>
            <person name="Dittami S."/>
            <person name="Maumus F."/>
            <person name="Michel G."/>
            <person name="Kersting A."/>
            <person name="Lauritano C."/>
            <person name="Lohaus R."/>
            <person name="Toepel M."/>
            <person name="Tonon T."/>
            <person name="Vanneste K."/>
            <person name="Amirebrahimi M."/>
            <person name="Brakel J."/>
            <person name="Bostroem C."/>
            <person name="Chovatia M."/>
            <person name="Grimwood J."/>
            <person name="Jenkins J.W."/>
            <person name="Jueterbock A."/>
            <person name="Mraz A."/>
            <person name="Stam W.T."/>
            <person name="Tice H."/>
            <person name="Bornberg-Bauer E."/>
            <person name="Green P.J."/>
            <person name="Pearson G.A."/>
            <person name="Procaccini G."/>
            <person name="Duarte C.M."/>
            <person name="Schmutz J."/>
            <person name="Reusch T.B.H."/>
            <person name="Van de Peer Y."/>
        </authorList>
    </citation>
    <scope>NUCLEOTIDE SEQUENCE [LARGE SCALE GENOMIC DNA]</scope>
    <source>
        <strain evidence="15">cv. Finnish</strain>
    </source>
</reference>
<evidence type="ECO:0000256" key="4">
    <source>
        <dbReference type="ARBA" id="ARBA00012027"/>
    </source>
</evidence>
<keyword evidence="7 11" id="KW-0378">Hydrolase</keyword>
<protein>
    <recommendedName>
        <fullName evidence="4 11">Phospholipase D</fullName>
        <ecNumber evidence="4 11">3.1.4.4</ecNumber>
    </recommendedName>
</protein>